<gene>
    <name evidence="1" type="ORF">RND61_12185</name>
</gene>
<dbReference type="EMBL" id="JAWCTQ010000012">
    <property type="protein sequence ID" value="MDT9682824.1"/>
    <property type="molecule type" value="Genomic_DNA"/>
</dbReference>
<name>A0ABU3QJC1_9ACTN</name>
<reference evidence="1 2" key="1">
    <citation type="submission" date="2023-09" db="EMBL/GenBank/DDBJ databases">
        <title>Streptomyces sp. nov.: A antagonism against Alternaria gaisen Producing Streptochlin, Isolated from Tamarix root soil.</title>
        <authorList>
            <person name="Chen Y."/>
        </authorList>
    </citation>
    <scope>NUCLEOTIDE SEQUENCE [LARGE SCALE GENOMIC DNA]</scope>
    <source>
        <strain evidence="1 2">TRM76323</strain>
    </source>
</reference>
<organism evidence="1 2">
    <name type="scientific">Streptomyces tamarix</name>
    <dbReference type="NCBI Taxonomy" id="3078565"/>
    <lineage>
        <taxon>Bacteria</taxon>
        <taxon>Bacillati</taxon>
        <taxon>Actinomycetota</taxon>
        <taxon>Actinomycetes</taxon>
        <taxon>Kitasatosporales</taxon>
        <taxon>Streptomycetaceae</taxon>
        <taxon>Streptomyces</taxon>
    </lineage>
</organism>
<comment type="caution">
    <text evidence="1">The sequence shown here is derived from an EMBL/GenBank/DDBJ whole genome shotgun (WGS) entry which is preliminary data.</text>
</comment>
<evidence type="ECO:0008006" key="3">
    <source>
        <dbReference type="Google" id="ProtNLM"/>
    </source>
</evidence>
<sequence>MTISLPVEYTAFCLLYQNVYHRYAAQRLRDVATARACVEGALGELVTIWPSVLSSARPSAVAWRVLCTWVNRAVGGGRGTPLPAPVADAVLLRDELHFPKAKIAAVMGLDEAAVTAHLRTAARMASGKP</sequence>
<proteinExistence type="predicted"/>
<keyword evidence="2" id="KW-1185">Reference proteome</keyword>
<dbReference type="Proteomes" id="UP001250181">
    <property type="component" value="Unassembled WGS sequence"/>
</dbReference>
<accession>A0ABU3QJC1</accession>
<protein>
    <recommendedName>
        <fullName evidence="3">RNA polymerase sigma factor 70 region 4 type 2 domain-containing protein</fullName>
    </recommendedName>
</protein>
<evidence type="ECO:0000313" key="2">
    <source>
        <dbReference type="Proteomes" id="UP001250181"/>
    </source>
</evidence>
<dbReference type="RefSeq" id="WP_315877904.1">
    <property type="nucleotide sequence ID" value="NZ_JAWCTQ010000012.1"/>
</dbReference>
<evidence type="ECO:0000313" key="1">
    <source>
        <dbReference type="EMBL" id="MDT9682824.1"/>
    </source>
</evidence>